<reference evidence="2" key="1">
    <citation type="submission" date="2015-09" db="EMBL/GenBank/DDBJ databases">
        <title>De novo assembly of Pectinophora gossypiella (Pink Bollworm) gut transcriptome.</title>
        <authorList>
            <person name="Tassone E.E."/>
        </authorList>
    </citation>
    <scope>NUCLEOTIDE SEQUENCE</scope>
</reference>
<dbReference type="AlphaFoldDB" id="A0A1E1WMI2"/>
<evidence type="ECO:0000313" key="2">
    <source>
        <dbReference type="EMBL" id="JAT88202.1"/>
    </source>
</evidence>
<accession>A0A1E1WMI2</accession>
<dbReference type="EMBL" id="GDQN01002852">
    <property type="protein sequence ID" value="JAT88202.1"/>
    <property type="molecule type" value="Transcribed_RNA"/>
</dbReference>
<name>A0A1E1WMI2_PECGO</name>
<dbReference type="PANTHER" id="PTHR33327:SF3">
    <property type="entry name" value="RNA-DIRECTED DNA POLYMERASE"/>
    <property type="match status" value="1"/>
</dbReference>
<dbReference type="PANTHER" id="PTHR33327">
    <property type="entry name" value="ENDONUCLEASE"/>
    <property type="match status" value="1"/>
</dbReference>
<feature type="region of interest" description="Disordered" evidence="1">
    <location>
        <begin position="91"/>
        <end position="118"/>
    </location>
</feature>
<sequence>IPERLLQQIWMGRLPVQYQGILVTQTTASLEDLGTLADKLHEVMYNSVSCRSVAATPQVASTSVATTSRPDLENMQKQLDELTKTVAKLTTALNQSNRDRSRSRSRSRNSPKKPGLCFYHSRFGNRAKKCVQPCKWSSENPTGSP</sequence>
<gene>
    <name evidence="2" type="ORF">g.3964</name>
</gene>
<evidence type="ECO:0000256" key="1">
    <source>
        <dbReference type="SAM" id="MobiDB-lite"/>
    </source>
</evidence>
<proteinExistence type="predicted"/>
<organism evidence="2">
    <name type="scientific">Pectinophora gossypiella</name>
    <name type="common">Cotton pink bollworm</name>
    <name type="synonym">Depressaria gossypiella</name>
    <dbReference type="NCBI Taxonomy" id="13191"/>
    <lineage>
        <taxon>Eukaryota</taxon>
        <taxon>Metazoa</taxon>
        <taxon>Ecdysozoa</taxon>
        <taxon>Arthropoda</taxon>
        <taxon>Hexapoda</taxon>
        <taxon>Insecta</taxon>
        <taxon>Pterygota</taxon>
        <taxon>Neoptera</taxon>
        <taxon>Endopterygota</taxon>
        <taxon>Lepidoptera</taxon>
        <taxon>Glossata</taxon>
        <taxon>Ditrysia</taxon>
        <taxon>Gelechioidea</taxon>
        <taxon>Gelechiidae</taxon>
        <taxon>Apatetrinae</taxon>
        <taxon>Pectinophora</taxon>
    </lineage>
</organism>
<dbReference type="OrthoDB" id="6260718at2759"/>
<feature type="non-terminal residue" evidence="2">
    <location>
        <position position="1"/>
    </location>
</feature>
<protein>
    <submittedName>
        <fullName evidence="2">Uncharacterized protein</fullName>
    </submittedName>
</protein>